<protein>
    <recommendedName>
        <fullName evidence="2">GPI inositol-deacylase PGAP1-like alpha/beta domain-containing protein</fullName>
    </recommendedName>
</protein>
<dbReference type="Gene3D" id="3.40.50.1820">
    <property type="entry name" value="alpha/beta hydrolase"/>
    <property type="match status" value="1"/>
</dbReference>
<evidence type="ECO:0000259" key="2">
    <source>
        <dbReference type="Pfam" id="PF07819"/>
    </source>
</evidence>
<dbReference type="EMBL" id="WWCL01000001">
    <property type="protein sequence ID" value="MYN44173.1"/>
    <property type="molecule type" value="Genomic_DNA"/>
</dbReference>
<dbReference type="InterPro" id="IPR012908">
    <property type="entry name" value="PGAP1-ab_dom-like"/>
</dbReference>
<feature type="region of interest" description="Disordered" evidence="1">
    <location>
        <begin position="1"/>
        <end position="21"/>
    </location>
</feature>
<dbReference type="SUPFAM" id="SSF53474">
    <property type="entry name" value="alpha/beta-Hydrolases"/>
    <property type="match status" value="1"/>
</dbReference>
<comment type="caution">
    <text evidence="3">The sequence shown here is derived from an EMBL/GenBank/DDBJ whole genome shotgun (WGS) entry which is preliminary data.</text>
</comment>
<dbReference type="InterPro" id="IPR029058">
    <property type="entry name" value="AB_hydrolase_fold"/>
</dbReference>
<organism evidence="3 4">
    <name type="scientific">Duganella fentianensis</name>
    <dbReference type="NCBI Taxonomy" id="2692177"/>
    <lineage>
        <taxon>Bacteria</taxon>
        <taxon>Pseudomonadati</taxon>
        <taxon>Pseudomonadota</taxon>
        <taxon>Betaproteobacteria</taxon>
        <taxon>Burkholderiales</taxon>
        <taxon>Oxalobacteraceae</taxon>
        <taxon>Telluria group</taxon>
        <taxon>Duganella</taxon>
    </lineage>
</organism>
<dbReference type="Pfam" id="PF07819">
    <property type="entry name" value="PGAP1"/>
    <property type="match status" value="1"/>
</dbReference>
<evidence type="ECO:0000313" key="3">
    <source>
        <dbReference type="EMBL" id="MYN44173.1"/>
    </source>
</evidence>
<name>A0A845HT55_9BURK</name>
<evidence type="ECO:0000256" key="1">
    <source>
        <dbReference type="SAM" id="MobiDB-lite"/>
    </source>
</evidence>
<feature type="region of interest" description="Disordered" evidence="1">
    <location>
        <begin position="101"/>
        <end position="128"/>
    </location>
</feature>
<sequence length="576" mass="65072">MADFTRQQGYPLPTYPEQLGGYKTQGYTTPIQDRMPQVFHIPPRRVLPIIFLPGIMGSNLRMSAVRQQQLGKSNNVAWRPDSNIESIKIGRADAIQRQLQLDPEQTEVDEYDPLTNPTGDPDESADERHSNAKVDFFYALNVSIETPLLMDDPPTASPCKSKDQKARERGWGEVYFDCYRTLLESCELQLNTAFQYGVMNDYWKQIIDVSPTVWQAHTQPLLAPLERNTLRAAIENIWFPVHAMGYNWLKASSASACRLAERINSLMQRYQEQGFQCEKVIIVTHSMGGLVARALIHPAMGNMKDKILGMVHGVMPAIGAGATYKRMRCGFEDSLFKLTPKVLGNYGNKVTSILANAPGALELLPSQSYGNGWLQVTRDDQTLLSLPVHGDPYEEIYKLKDVWYGLLKNDWINPALSRGVGFDSTLKMLKKAKKFHSDIAGTYHDQSYAHYGADQTKAAWHRVVWLLEGSSQFTDISKLTIERDNMQGRLRLTVPVENRRTIGDCKALSAHLMPPEDSGDQTVPTHSADHQLSSGKFKGIFRQTGYEHQDSYNNNKVLHSTLYSLVRIAETMRWSK</sequence>
<keyword evidence="4" id="KW-1185">Reference proteome</keyword>
<gene>
    <name evidence="3" type="ORF">GTP23_03710</name>
</gene>
<evidence type="ECO:0000313" key="4">
    <source>
        <dbReference type="Proteomes" id="UP000444316"/>
    </source>
</evidence>
<dbReference type="AlphaFoldDB" id="A0A845HT55"/>
<dbReference type="RefSeq" id="WP_161033908.1">
    <property type="nucleotide sequence ID" value="NZ_WWCL01000001.1"/>
</dbReference>
<reference evidence="3" key="1">
    <citation type="submission" date="2019-12" db="EMBL/GenBank/DDBJ databases">
        <title>Novel species isolated from a subtropical stream in China.</title>
        <authorList>
            <person name="Lu H."/>
        </authorList>
    </citation>
    <scope>NUCLEOTIDE SEQUENCE [LARGE SCALE GENOMIC DNA]</scope>
    <source>
        <strain evidence="3">FT93W</strain>
    </source>
</reference>
<feature type="domain" description="GPI inositol-deacylase PGAP1-like alpha/beta" evidence="2">
    <location>
        <begin position="260"/>
        <end position="297"/>
    </location>
</feature>
<dbReference type="GO" id="GO:0016788">
    <property type="term" value="F:hydrolase activity, acting on ester bonds"/>
    <property type="evidence" value="ECO:0007669"/>
    <property type="project" value="InterPro"/>
</dbReference>
<accession>A0A845HT55</accession>
<dbReference type="Proteomes" id="UP000444316">
    <property type="component" value="Unassembled WGS sequence"/>
</dbReference>
<proteinExistence type="predicted"/>